<evidence type="ECO:0000313" key="3">
    <source>
        <dbReference type="EMBL" id="MCA9757048.1"/>
    </source>
</evidence>
<dbReference type="GO" id="GO:0036297">
    <property type="term" value="P:interstrand cross-link repair"/>
    <property type="evidence" value="ECO:0007669"/>
    <property type="project" value="TreeGrafter"/>
</dbReference>
<feature type="domain" description="MrfA-like Zn-binding" evidence="2">
    <location>
        <begin position="216"/>
        <end position="292"/>
    </location>
</feature>
<feature type="compositionally biased region" description="Gly residues" evidence="1">
    <location>
        <begin position="376"/>
        <end position="385"/>
    </location>
</feature>
<dbReference type="PANTHER" id="PTHR47957:SF3">
    <property type="entry name" value="ATP-DEPENDENT HELICASE HRQ1"/>
    <property type="match status" value="1"/>
</dbReference>
<gene>
    <name evidence="3" type="ORF">KDA27_14685</name>
</gene>
<evidence type="ECO:0000256" key="1">
    <source>
        <dbReference type="SAM" id="MobiDB-lite"/>
    </source>
</evidence>
<comment type="caution">
    <text evidence="3">The sequence shown here is derived from an EMBL/GenBank/DDBJ whole genome shotgun (WGS) entry which is preliminary data.</text>
</comment>
<organism evidence="3 4">
    <name type="scientific">Eiseniibacteriota bacterium</name>
    <dbReference type="NCBI Taxonomy" id="2212470"/>
    <lineage>
        <taxon>Bacteria</taxon>
        <taxon>Candidatus Eiseniibacteriota</taxon>
    </lineage>
</organism>
<name>A0A956NDJ9_UNCEI</name>
<dbReference type="EMBL" id="JAGQHS010000078">
    <property type="protein sequence ID" value="MCA9757048.1"/>
    <property type="molecule type" value="Genomic_DNA"/>
</dbReference>
<feature type="region of interest" description="Disordered" evidence="1">
    <location>
        <begin position="351"/>
        <end position="467"/>
    </location>
</feature>
<evidence type="ECO:0000259" key="2">
    <source>
        <dbReference type="Pfam" id="PF09369"/>
    </source>
</evidence>
<feature type="compositionally biased region" description="Acidic residues" evidence="1">
    <location>
        <begin position="359"/>
        <end position="373"/>
    </location>
</feature>
<reference evidence="3" key="2">
    <citation type="journal article" date="2021" name="Microbiome">
        <title>Successional dynamics and alternative stable states in a saline activated sludge microbial community over 9 years.</title>
        <authorList>
            <person name="Wang Y."/>
            <person name="Ye J."/>
            <person name="Ju F."/>
            <person name="Liu L."/>
            <person name="Boyd J.A."/>
            <person name="Deng Y."/>
            <person name="Parks D.H."/>
            <person name="Jiang X."/>
            <person name="Yin X."/>
            <person name="Woodcroft B.J."/>
            <person name="Tyson G.W."/>
            <person name="Hugenholtz P."/>
            <person name="Polz M.F."/>
            <person name="Zhang T."/>
        </authorList>
    </citation>
    <scope>NUCLEOTIDE SEQUENCE</scope>
    <source>
        <strain evidence="3">HKST-UBA02</strain>
    </source>
</reference>
<reference evidence="3" key="1">
    <citation type="submission" date="2020-04" db="EMBL/GenBank/DDBJ databases">
        <authorList>
            <person name="Zhang T."/>
        </authorList>
    </citation>
    <scope>NUCLEOTIDE SEQUENCE</scope>
    <source>
        <strain evidence="3">HKST-UBA02</strain>
    </source>
</reference>
<dbReference type="AlphaFoldDB" id="A0A956NDJ9"/>
<protein>
    <submittedName>
        <fullName evidence="3">DUF1998 domain-containing protein</fullName>
    </submittedName>
</protein>
<evidence type="ECO:0000313" key="4">
    <source>
        <dbReference type="Proteomes" id="UP000739538"/>
    </source>
</evidence>
<dbReference type="GO" id="GO:0043138">
    <property type="term" value="F:3'-5' DNA helicase activity"/>
    <property type="evidence" value="ECO:0007669"/>
    <property type="project" value="TreeGrafter"/>
</dbReference>
<proteinExistence type="predicted"/>
<dbReference type="Proteomes" id="UP000739538">
    <property type="component" value="Unassembled WGS sequence"/>
</dbReference>
<dbReference type="PANTHER" id="PTHR47957">
    <property type="entry name" value="ATP-DEPENDENT HELICASE HRQ1"/>
    <property type="match status" value="1"/>
</dbReference>
<dbReference type="GO" id="GO:0006289">
    <property type="term" value="P:nucleotide-excision repair"/>
    <property type="evidence" value="ECO:0007669"/>
    <property type="project" value="TreeGrafter"/>
</dbReference>
<dbReference type="InterPro" id="IPR018973">
    <property type="entry name" value="MZB"/>
</dbReference>
<sequence length="467" mass="50969">RCATHEIPVPVTEEEGYGDYAPAILDLLQDREFVRQVKGKWFNTENDYPAATFSLRNSGENEYTIVDTTESNKVIGTIDEPSAFTQVHPQAVYMHDAETYLVDDLDLSERVAYLHKADIDYYTQAISDIYLAASEPDLGRVWRDTSVSFGECSIHEKVTMFKKIKFGSRDSLGWGNIELPDIRLHTTALWFVPSAETLRKVLDQGRVPVDGLVGIANVLCEVIALHVMCDAHDLGTVVEMKNTGGPTVFVYDKYPGGLGYGRRAFHQLEPVLEAALRLIEGCPCLEGCPSCVGSPLPPSYGTDPDVFTKGRIPDKEAALVLLHAMFGHDDYVPRIPLEGIRAKRAELIAARRKDTKDDEVWDLEDGESSEGEGGDGKGGGSAKGGKVGHRGPSPRARGKAGASGGAGTAARTAARPAREPEDAPNRPPVRPLPEDLRAKLLGQIARLVESQPGPRRRRSFPTERVGG</sequence>
<accession>A0A956NDJ9</accession>
<feature type="non-terminal residue" evidence="3">
    <location>
        <position position="1"/>
    </location>
</feature>
<dbReference type="Pfam" id="PF09369">
    <property type="entry name" value="MZB"/>
    <property type="match status" value="1"/>
</dbReference>